<dbReference type="Proteomes" id="UP001381693">
    <property type="component" value="Unassembled WGS sequence"/>
</dbReference>
<feature type="non-terminal residue" evidence="2">
    <location>
        <position position="1"/>
    </location>
</feature>
<reference evidence="2 3" key="1">
    <citation type="submission" date="2023-11" db="EMBL/GenBank/DDBJ databases">
        <title>Halocaridina rubra genome assembly.</title>
        <authorList>
            <person name="Smith C."/>
        </authorList>
    </citation>
    <scope>NUCLEOTIDE SEQUENCE [LARGE SCALE GENOMIC DNA]</scope>
    <source>
        <strain evidence="2">EP-1</strain>
        <tissue evidence="2">Whole</tissue>
    </source>
</reference>
<comment type="caution">
    <text evidence="2">The sequence shown here is derived from an EMBL/GenBank/DDBJ whole genome shotgun (WGS) entry which is preliminary data.</text>
</comment>
<keyword evidence="1" id="KW-0812">Transmembrane</keyword>
<accession>A0AAN8X775</accession>
<name>A0AAN8X775_HALRR</name>
<sequence>PVIAKIIILMIITTAKTLLGRTLYPLLVIYPIKIFMHNYFLRHLLARKVT</sequence>
<keyword evidence="1" id="KW-1133">Transmembrane helix</keyword>
<gene>
    <name evidence="2" type="ORF">SK128_004024</name>
</gene>
<evidence type="ECO:0000313" key="3">
    <source>
        <dbReference type="Proteomes" id="UP001381693"/>
    </source>
</evidence>
<evidence type="ECO:0000313" key="2">
    <source>
        <dbReference type="EMBL" id="KAK7075753.1"/>
    </source>
</evidence>
<protein>
    <submittedName>
        <fullName evidence="2">Uncharacterized protein</fullName>
    </submittedName>
</protein>
<dbReference type="AlphaFoldDB" id="A0AAN8X775"/>
<keyword evidence="3" id="KW-1185">Reference proteome</keyword>
<keyword evidence="1" id="KW-0472">Membrane</keyword>
<evidence type="ECO:0000256" key="1">
    <source>
        <dbReference type="SAM" id="Phobius"/>
    </source>
</evidence>
<organism evidence="2 3">
    <name type="scientific">Halocaridina rubra</name>
    <name type="common">Hawaiian red shrimp</name>
    <dbReference type="NCBI Taxonomy" id="373956"/>
    <lineage>
        <taxon>Eukaryota</taxon>
        <taxon>Metazoa</taxon>
        <taxon>Ecdysozoa</taxon>
        <taxon>Arthropoda</taxon>
        <taxon>Crustacea</taxon>
        <taxon>Multicrustacea</taxon>
        <taxon>Malacostraca</taxon>
        <taxon>Eumalacostraca</taxon>
        <taxon>Eucarida</taxon>
        <taxon>Decapoda</taxon>
        <taxon>Pleocyemata</taxon>
        <taxon>Caridea</taxon>
        <taxon>Atyoidea</taxon>
        <taxon>Atyidae</taxon>
        <taxon>Halocaridina</taxon>
    </lineage>
</organism>
<feature type="transmembrane region" description="Helical" evidence="1">
    <location>
        <begin position="6"/>
        <end position="32"/>
    </location>
</feature>
<proteinExistence type="predicted"/>
<dbReference type="EMBL" id="JAXCGZ010010180">
    <property type="protein sequence ID" value="KAK7075753.1"/>
    <property type="molecule type" value="Genomic_DNA"/>
</dbReference>